<accession>A0AAV9J7N5</accession>
<organism evidence="2 3">
    <name type="scientific">Oleoguttula mirabilis</name>
    <dbReference type="NCBI Taxonomy" id="1507867"/>
    <lineage>
        <taxon>Eukaryota</taxon>
        <taxon>Fungi</taxon>
        <taxon>Dikarya</taxon>
        <taxon>Ascomycota</taxon>
        <taxon>Pezizomycotina</taxon>
        <taxon>Dothideomycetes</taxon>
        <taxon>Dothideomycetidae</taxon>
        <taxon>Mycosphaerellales</taxon>
        <taxon>Teratosphaeriaceae</taxon>
        <taxon>Oleoguttula</taxon>
    </lineage>
</organism>
<name>A0AAV9J7N5_9PEZI</name>
<keyword evidence="3" id="KW-1185">Reference proteome</keyword>
<evidence type="ECO:0000256" key="1">
    <source>
        <dbReference type="SAM" id="MobiDB-lite"/>
    </source>
</evidence>
<reference evidence="2 3" key="1">
    <citation type="submission" date="2021-11" db="EMBL/GenBank/DDBJ databases">
        <title>Black yeast isolated from Biological Soil Crust.</title>
        <authorList>
            <person name="Kurbessoian T."/>
        </authorList>
    </citation>
    <scope>NUCLEOTIDE SEQUENCE [LARGE SCALE GENOMIC DNA]</scope>
    <source>
        <strain evidence="2 3">CCFEE 5522</strain>
    </source>
</reference>
<protein>
    <submittedName>
        <fullName evidence="2">Uncharacterized protein</fullName>
    </submittedName>
</protein>
<dbReference type="Proteomes" id="UP001324427">
    <property type="component" value="Unassembled WGS sequence"/>
</dbReference>
<feature type="compositionally biased region" description="Basic and acidic residues" evidence="1">
    <location>
        <begin position="20"/>
        <end position="40"/>
    </location>
</feature>
<proteinExistence type="predicted"/>
<feature type="region of interest" description="Disordered" evidence="1">
    <location>
        <begin position="1"/>
        <end position="48"/>
    </location>
</feature>
<gene>
    <name evidence="2" type="ORF">LTR36_008919</name>
</gene>
<evidence type="ECO:0000313" key="3">
    <source>
        <dbReference type="Proteomes" id="UP001324427"/>
    </source>
</evidence>
<dbReference type="EMBL" id="JAVFHQ010000062">
    <property type="protein sequence ID" value="KAK4540704.1"/>
    <property type="molecule type" value="Genomic_DNA"/>
</dbReference>
<comment type="caution">
    <text evidence="2">The sequence shown here is derived from an EMBL/GenBank/DDBJ whole genome shotgun (WGS) entry which is preliminary data.</text>
</comment>
<evidence type="ECO:0000313" key="2">
    <source>
        <dbReference type="EMBL" id="KAK4540704.1"/>
    </source>
</evidence>
<dbReference type="AlphaFoldDB" id="A0AAV9J7N5"/>
<sequence length="539" mass="60561">MQGDQDLCGASSGVPAPTKRKPEAPLRDDQRPAKERRQEEATSLSDEVLGRRLINGRAVESGGGVAPPPVDAKVWAFDDALQRLGTFVKSERTRLKAESEHAKAVTEYADQLYALEESRSYLAHLQKKGQKDIEDLVEGAAARVPSDEQRLGKRRELLARASQVVGQSVLDQTSARRRFFAVARRWIDDSIDGKDGRPKLSLEFRWAVRSALECWRSLNEQRRKRKSLESQLASALANNQDAGPQLDCLRSLHVADLIEDDAEVAKAVDVVTELAQKASDIEQQCKNASQDLEACIFNQRKREQSFFHELAEPLLVGVRLLDPPETGLGSTVKAIRDPQLQQKLQKAVKIIADGQQALQDHRLGHRTNLERWLMARTENTRQVYEPSFHQRMSKVAQDIEDAETRCRTVLQLARAAKVLSLDAQEFAFEEQSEDGNADSEGSGVLHAKRTFAAEVAVSIAQWRQAVSPKGRVWRKAELADPAEALGVEIEAQDNIDSWSQFRATGHDRERLDKHVADMAIVRAENEELRSDRIRRWLDK</sequence>